<comment type="caution">
    <text evidence="1">The sequence shown here is derived from an EMBL/GenBank/DDBJ whole genome shotgun (WGS) entry which is preliminary data.</text>
</comment>
<protein>
    <submittedName>
        <fullName evidence="1">Uncharacterized protein</fullName>
    </submittedName>
</protein>
<gene>
    <name evidence="1" type="ORF">RUMHYD_00889</name>
</gene>
<evidence type="ECO:0000313" key="1">
    <source>
        <dbReference type="EMBL" id="EEG50182.1"/>
    </source>
</evidence>
<dbReference type="EMBL" id="ACBZ01000038">
    <property type="protein sequence ID" value="EEG50182.1"/>
    <property type="molecule type" value="Genomic_DNA"/>
</dbReference>
<dbReference type="eggNOG" id="ENOG50336N2">
    <property type="taxonomic scope" value="Bacteria"/>
</dbReference>
<reference evidence="1 2" key="1">
    <citation type="submission" date="2009-01" db="EMBL/GenBank/DDBJ databases">
        <authorList>
            <person name="Fulton L."/>
            <person name="Clifton S."/>
            <person name="Fulton B."/>
            <person name="Xu J."/>
            <person name="Minx P."/>
            <person name="Pepin K.H."/>
            <person name="Johnson M."/>
            <person name="Bhonagiri V."/>
            <person name="Nash W.E."/>
            <person name="Mardis E.R."/>
            <person name="Wilson R.K."/>
        </authorList>
    </citation>
    <scope>NUCLEOTIDE SEQUENCE [LARGE SCALE GENOMIC DNA]</scope>
    <source>
        <strain evidence="2">DSM 10507 / JCM 14656 / S5a33</strain>
    </source>
</reference>
<sequence length="327" mass="37691">MLLTEKRDYKLYVDIRQGEGEEESPRNLTELSFSNLELLHEIVMSSLPQQRLPGDDCQKRRYELAYRIYLLEMALEVQKDTLKKSGRIAHLDSSEKSLIHYYLGTALTKMIARRLFQTDYLTHLSAIRQADGRYLNSPGSNRNDMIGAKLTENGYRVWSVKGRSQNSRNAMKIGCREVCDFQAISGGKPEIQAVCMTYYDGGYLNAAVQIPGKSYLEKSRQVSVDFERKSYLRAYYQCVCQLFSKEGERQNYRRDKKFYEDGIVTEIPLFSGGEAEKNRVLRVGISRKLLSCVRDGENGLEDCIQQLCWQETLDREQYMGGDGIYIC</sequence>
<proteinExistence type="predicted"/>
<dbReference type="PATRIC" id="fig|476272.21.peg.3897"/>
<reference evidence="1 2" key="2">
    <citation type="submission" date="2009-02" db="EMBL/GenBank/DDBJ databases">
        <title>Draft genome sequence of Blautia hydrogenotrophica DSM 10507 (Ruminococcus hydrogenotrophicus DSM 10507).</title>
        <authorList>
            <person name="Sudarsanam P."/>
            <person name="Ley R."/>
            <person name="Guruge J."/>
            <person name="Turnbaugh P.J."/>
            <person name="Mahowald M."/>
            <person name="Liep D."/>
            <person name="Gordon J."/>
        </authorList>
    </citation>
    <scope>NUCLEOTIDE SEQUENCE [LARGE SCALE GENOMIC DNA]</scope>
    <source>
        <strain evidence="2">DSM 10507 / JCM 14656 / S5a33</strain>
    </source>
</reference>
<accession>C0CJ71</accession>
<dbReference type="Proteomes" id="UP000003100">
    <property type="component" value="Unassembled WGS sequence"/>
</dbReference>
<evidence type="ECO:0000313" key="2">
    <source>
        <dbReference type="Proteomes" id="UP000003100"/>
    </source>
</evidence>
<dbReference type="RefSeq" id="WP_005946465.1">
    <property type="nucleotide sequence ID" value="NZ_CP136423.1"/>
</dbReference>
<dbReference type="HOGENOM" id="CLU_862410_0_0_9"/>
<name>C0CJ71_BLAHS</name>
<dbReference type="AlphaFoldDB" id="C0CJ71"/>
<dbReference type="GeneID" id="86821368"/>
<organism evidence="1 2">
    <name type="scientific">Blautia hydrogenotrophica (strain DSM 10507 / JCM 14656 / S5a33)</name>
    <name type="common">Ruminococcus hydrogenotrophicus</name>
    <dbReference type="NCBI Taxonomy" id="476272"/>
    <lineage>
        <taxon>Bacteria</taxon>
        <taxon>Bacillati</taxon>
        <taxon>Bacillota</taxon>
        <taxon>Clostridia</taxon>
        <taxon>Lachnospirales</taxon>
        <taxon>Lachnospiraceae</taxon>
        <taxon>Blautia</taxon>
    </lineage>
</organism>
<keyword evidence="2" id="KW-1185">Reference proteome</keyword>